<accession>A0A031LSS8</accession>
<proteinExistence type="predicted"/>
<dbReference type="SUPFAM" id="SSF56235">
    <property type="entry name" value="N-terminal nucleophile aminohydrolases (Ntn hydrolases)"/>
    <property type="match status" value="1"/>
</dbReference>
<dbReference type="InterPro" id="IPR026869">
    <property type="entry name" value="EgtC-like"/>
</dbReference>
<sequence length="239" mass="27417">MCRILAFHTKDKLNQDIVKAFFSSAEMDPLSKIYGRHDDGWGFVVFLKGNSWKKVYYRSPEPAFEDKVGQTILTSIKGDEMIGIIHARKTSKKFLVGLNHNHPYHLRSSVFDLYFAHNGSVNRKVFGENGKKPYTDSYLILEKIGQKIESGLLPFDSLNEVIKEIGQYSSSLNSGLISFSESKGPTLYVVNYFNQDKIKENTEYYVMYRLGDYVFSSTLLYYLKRSDVEKIKVGSPIEI</sequence>
<dbReference type="STRING" id="1160895.CM19_03330"/>
<gene>
    <name evidence="2" type="ORF">CM19_03330</name>
</gene>
<reference evidence="2 3" key="1">
    <citation type="submission" date="2014-03" db="EMBL/GenBank/DDBJ databases">
        <title>Draft genome sequence of the novel thermoacidophilic archaea Acidianus copahuensis ALE1 strain, isolated from Copahue volcanic area in Neuquen Argentina.</title>
        <authorList>
            <person name="Urbieta M.S."/>
            <person name="Rascovan N."/>
            <person name="Castro C."/>
            <person name="Revale S."/>
            <person name="Giaveno M.A."/>
            <person name="Vazquez M.P."/>
            <person name="Donati E.R."/>
        </authorList>
    </citation>
    <scope>NUCLEOTIDE SEQUENCE [LARGE SCALE GENOMIC DNA]</scope>
    <source>
        <strain evidence="2 3">ALE1</strain>
    </source>
</reference>
<dbReference type="OrthoDB" id="350529at2157"/>
<comment type="caution">
    <text evidence="2">The sequence shown here is derived from an EMBL/GenBank/DDBJ whole genome shotgun (WGS) entry which is preliminary data.</text>
</comment>
<dbReference type="EMBL" id="JFZT01000019">
    <property type="protein sequence ID" value="EZQ10876.1"/>
    <property type="molecule type" value="Genomic_DNA"/>
</dbReference>
<evidence type="ECO:0000313" key="3">
    <source>
        <dbReference type="Proteomes" id="UP000024332"/>
    </source>
</evidence>
<dbReference type="Gene3D" id="3.60.20.10">
    <property type="entry name" value="Glutamine Phosphoribosylpyrophosphate, subunit 1, domain 1"/>
    <property type="match status" value="1"/>
</dbReference>
<dbReference type="GO" id="GO:0016740">
    <property type="term" value="F:transferase activity"/>
    <property type="evidence" value="ECO:0007669"/>
    <property type="project" value="UniProtKB-KW"/>
</dbReference>
<dbReference type="Proteomes" id="UP000024332">
    <property type="component" value="Unassembled WGS sequence"/>
</dbReference>
<dbReference type="PANTHER" id="PTHR42824">
    <property type="entry name" value="GLUTAMINE AMIDOTRANSFERASE"/>
    <property type="match status" value="1"/>
</dbReference>
<dbReference type="PANTHER" id="PTHR42824:SF1">
    <property type="entry name" value="GLUTAMINE AMIDOTRANSFERASE YAFJ-RELATED"/>
    <property type="match status" value="1"/>
</dbReference>
<organism evidence="2 3">
    <name type="scientific">Candidatus Acidianus copahuensis</name>
    <dbReference type="NCBI Taxonomy" id="1160895"/>
    <lineage>
        <taxon>Archaea</taxon>
        <taxon>Thermoproteota</taxon>
        <taxon>Thermoprotei</taxon>
        <taxon>Sulfolobales</taxon>
        <taxon>Sulfolobaceae</taxon>
        <taxon>Acidianus</taxon>
    </lineage>
</organism>
<protein>
    <submittedName>
        <fullName evidence="2">Glutamine amidotransferase</fullName>
    </submittedName>
</protein>
<keyword evidence="2" id="KW-0808">Transferase</keyword>
<evidence type="ECO:0000313" key="2">
    <source>
        <dbReference type="EMBL" id="EZQ10876.1"/>
    </source>
</evidence>
<dbReference type="AlphaFoldDB" id="A0A031LSS8"/>
<dbReference type="InterPro" id="IPR029055">
    <property type="entry name" value="Ntn_hydrolases_N"/>
</dbReference>
<evidence type="ECO:0000256" key="1">
    <source>
        <dbReference type="ARBA" id="ARBA00022962"/>
    </source>
</evidence>
<dbReference type="Pfam" id="PF13230">
    <property type="entry name" value="GATase_4"/>
    <property type="match status" value="1"/>
</dbReference>
<name>A0A031LSS8_9CREN</name>
<keyword evidence="1 2" id="KW-0315">Glutamine amidotransferase</keyword>
<keyword evidence="3" id="KW-1185">Reference proteome</keyword>
<dbReference type="RefSeq" id="WP_048098975.1">
    <property type="nucleotide sequence ID" value="NZ_JFZT01000019.1"/>
</dbReference>